<protein>
    <recommendedName>
        <fullName evidence="2">EF-hand domain-containing protein</fullName>
    </recommendedName>
</protein>
<feature type="domain" description="EF-hand" evidence="2">
    <location>
        <begin position="1"/>
        <end position="34"/>
    </location>
</feature>
<name>A0AAV2TZW7_CALDB</name>
<organism evidence="3 4">
    <name type="scientific">Calicophoron daubneyi</name>
    <name type="common">Rumen fluke</name>
    <name type="synonym">Paramphistomum daubneyi</name>
    <dbReference type="NCBI Taxonomy" id="300641"/>
    <lineage>
        <taxon>Eukaryota</taxon>
        <taxon>Metazoa</taxon>
        <taxon>Spiralia</taxon>
        <taxon>Lophotrochozoa</taxon>
        <taxon>Platyhelminthes</taxon>
        <taxon>Trematoda</taxon>
        <taxon>Digenea</taxon>
        <taxon>Plagiorchiida</taxon>
        <taxon>Pronocephalata</taxon>
        <taxon>Paramphistomoidea</taxon>
        <taxon>Paramphistomidae</taxon>
        <taxon>Calicophoron</taxon>
    </lineage>
</organism>
<comment type="caution">
    <text evidence="3">The sequence shown here is derived from an EMBL/GenBank/DDBJ whole genome shotgun (WGS) entry which is preliminary data.</text>
</comment>
<sequence length="175" mass="20242">MDGFVDAFINIDKDGSGDVTTDELREYVKENHLDEVMITRWQELFDPRRTGKITLETFCDKLGLKQEEVRAKQRDLVSASRNRLGDDIKVIDAHMSMEDQIICSDQARRISNSTDPFDATRVTQNLKAFLDAKFGPTWQVLVVDGSYWITHTYSPEYSFHFLLNGHAYLMWKVAE</sequence>
<dbReference type="AlphaFoldDB" id="A0AAV2TZW7"/>
<evidence type="ECO:0000313" key="4">
    <source>
        <dbReference type="Proteomes" id="UP001497525"/>
    </source>
</evidence>
<dbReference type="CDD" id="cd21454">
    <property type="entry name" value="DLC-like_TAL"/>
    <property type="match status" value="1"/>
</dbReference>
<dbReference type="InterPro" id="IPR018247">
    <property type="entry name" value="EF_Hand_1_Ca_BS"/>
</dbReference>
<keyword evidence="1" id="KW-0106">Calcium</keyword>
<dbReference type="Pfam" id="PF01221">
    <property type="entry name" value="Dynein_light"/>
    <property type="match status" value="1"/>
</dbReference>
<dbReference type="InterPro" id="IPR002048">
    <property type="entry name" value="EF_hand_dom"/>
</dbReference>
<dbReference type="PROSITE" id="PS00018">
    <property type="entry name" value="EF_HAND_1"/>
    <property type="match status" value="1"/>
</dbReference>
<dbReference type="SUPFAM" id="SSF54648">
    <property type="entry name" value="DLC"/>
    <property type="match status" value="1"/>
</dbReference>
<gene>
    <name evidence="3" type="ORF">CDAUBV1_LOCUS17225</name>
</gene>
<dbReference type="GO" id="GO:0007017">
    <property type="term" value="P:microtubule-based process"/>
    <property type="evidence" value="ECO:0007669"/>
    <property type="project" value="InterPro"/>
</dbReference>
<dbReference type="InterPro" id="IPR011992">
    <property type="entry name" value="EF-hand-dom_pair"/>
</dbReference>
<proteinExistence type="predicted"/>
<dbReference type="Gene3D" id="1.10.238.10">
    <property type="entry name" value="EF-hand"/>
    <property type="match status" value="1"/>
</dbReference>
<dbReference type="EMBL" id="CAXLJL010000933">
    <property type="protein sequence ID" value="CAL5141935.1"/>
    <property type="molecule type" value="Genomic_DNA"/>
</dbReference>
<dbReference type="PROSITE" id="PS50222">
    <property type="entry name" value="EF_HAND_2"/>
    <property type="match status" value="1"/>
</dbReference>
<dbReference type="Gene3D" id="3.30.740.10">
    <property type="entry name" value="Protein Inhibitor Of Neuronal Nitric Oxide Synthase"/>
    <property type="match status" value="1"/>
</dbReference>
<dbReference type="GO" id="GO:0030286">
    <property type="term" value="C:dynein complex"/>
    <property type="evidence" value="ECO:0007669"/>
    <property type="project" value="InterPro"/>
</dbReference>
<dbReference type="GO" id="GO:0005509">
    <property type="term" value="F:calcium ion binding"/>
    <property type="evidence" value="ECO:0007669"/>
    <property type="project" value="InterPro"/>
</dbReference>
<dbReference type="Proteomes" id="UP001497525">
    <property type="component" value="Unassembled WGS sequence"/>
</dbReference>
<reference evidence="3" key="1">
    <citation type="submission" date="2024-06" db="EMBL/GenBank/DDBJ databases">
        <authorList>
            <person name="Liu X."/>
            <person name="Lenzi L."/>
            <person name="Haldenby T S."/>
            <person name="Uol C."/>
        </authorList>
    </citation>
    <scope>NUCLEOTIDE SEQUENCE</scope>
</reference>
<dbReference type="SUPFAM" id="SSF47473">
    <property type="entry name" value="EF-hand"/>
    <property type="match status" value="1"/>
</dbReference>
<evidence type="ECO:0000313" key="3">
    <source>
        <dbReference type="EMBL" id="CAL5141935.1"/>
    </source>
</evidence>
<evidence type="ECO:0000259" key="2">
    <source>
        <dbReference type="PROSITE" id="PS50222"/>
    </source>
</evidence>
<dbReference type="InterPro" id="IPR037177">
    <property type="entry name" value="DLC_sf"/>
</dbReference>
<accession>A0AAV2TZW7</accession>
<dbReference type="SMART" id="SM01375">
    <property type="entry name" value="Dynein_light"/>
    <property type="match status" value="1"/>
</dbReference>
<dbReference type="InterPro" id="IPR001372">
    <property type="entry name" value="Dynein_light_chain_typ-1/2"/>
</dbReference>
<evidence type="ECO:0000256" key="1">
    <source>
        <dbReference type="ARBA" id="ARBA00022837"/>
    </source>
</evidence>